<feature type="transmembrane region" description="Helical" evidence="2">
    <location>
        <begin position="17"/>
        <end position="37"/>
    </location>
</feature>
<dbReference type="STRING" id="1108812.AWC16_19310"/>
<sequence length="126" mass="14156">MQDQYRHHQQRSEGEAVQAWVTLLVGSLGALGVIITWQQKNRADRRSEWWRRTAWSFERTFSADEGQAELGWKALTMLMRSTLATKDDSDMVQVIAEQRALSLIGQEDDDGGSETTGAEGTQTDPA</sequence>
<gene>
    <name evidence="3" type="ORF">AWC16_19310</name>
</gene>
<feature type="compositionally biased region" description="Polar residues" evidence="1">
    <location>
        <begin position="113"/>
        <end position="126"/>
    </location>
</feature>
<dbReference type="EMBL" id="LQPG01000035">
    <property type="protein sequence ID" value="ORW08548.1"/>
    <property type="molecule type" value="Genomic_DNA"/>
</dbReference>
<evidence type="ECO:0000313" key="4">
    <source>
        <dbReference type="Proteomes" id="UP000193866"/>
    </source>
</evidence>
<keyword evidence="2" id="KW-0472">Membrane</keyword>
<comment type="caution">
    <text evidence="3">The sequence shown here is derived from an EMBL/GenBank/DDBJ whole genome shotgun (WGS) entry which is preliminary data.</text>
</comment>
<keyword evidence="2" id="KW-1133">Transmembrane helix</keyword>
<organism evidence="3 4">
    <name type="scientific">Mycolicibacter longobardus</name>
    <dbReference type="NCBI Taxonomy" id="1108812"/>
    <lineage>
        <taxon>Bacteria</taxon>
        <taxon>Bacillati</taxon>
        <taxon>Actinomycetota</taxon>
        <taxon>Actinomycetes</taxon>
        <taxon>Mycobacteriales</taxon>
        <taxon>Mycobacteriaceae</taxon>
        <taxon>Mycolicibacter</taxon>
    </lineage>
</organism>
<evidence type="ECO:0000256" key="2">
    <source>
        <dbReference type="SAM" id="Phobius"/>
    </source>
</evidence>
<accession>A0A1X1YBS1</accession>
<dbReference type="RefSeq" id="WP_085266190.1">
    <property type="nucleotide sequence ID" value="NZ_LQPG01000035.1"/>
</dbReference>
<keyword evidence="4" id="KW-1185">Reference proteome</keyword>
<protein>
    <submittedName>
        <fullName evidence="3">Uncharacterized protein</fullName>
    </submittedName>
</protein>
<dbReference type="Proteomes" id="UP000193866">
    <property type="component" value="Unassembled WGS sequence"/>
</dbReference>
<name>A0A1X1YBS1_9MYCO</name>
<evidence type="ECO:0000256" key="1">
    <source>
        <dbReference type="SAM" id="MobiDB-lite"/>
    </source>
</evidence>
<reference evidence="3 4" key="1">
    <citation type="submission" date="2016-01" db="EMBL/GenBank/DDBJ databases">
        <title>The new phylogeny of the genus Mycobacterium.</title>
        <authorList>
            <person name="Tarcisio F."/>
            <person name="Conor M."/>
            <person name="Antonella G."/>
            <person name="Elisabetta G."/>
            <person name="Giulia F.S."/>
            <person name="Sara T."/>
            <person name="Anna F."/>
            <person name="Clotilde B."/>
            <person name="Roberto B."/>
            <person name="Veronica D.S."/>
            <person name="Fabio R."/>
            <person name="Monica P."/>
            <person name="Olivier J."/>
            <person name="Enrico T."/>
            <person name="Nicola S."/>
        </authorList>
    </citation>
    <scope>NUCLEOTIDE SEQUENCE [LARGE SCALE GENOMIC DNA]</scope>
    <source>
        <strain evidence="3 4">DSM 45394</strain>
    </source>
</reference>
<dbReference type="OrthoDB" id="4479226at2"/>
<evidence type="ECO:0000313" key="3">
    <source>
        <dbReference type="EMBL" id="ORW08548.1"/>
    </source>
</evidence>
<dbReference type="AlphaFoldDB" id="A0A1X1YBS1"/>
<keyword evidence="2" id="KW-0812">Transmembrane</keyword>
<feature type="region of interest" description="Disordered" evidence="1">
    <location>
        <begin position="103"/>
        <end position="126"/>
    </location>
</feature>
<proteinExistence type="predicted"/>